<evidence type="ECO:0000256" key="4">
    <source>
        <dbReference type="ARBA" id="ARBA00022723"/>
    </source>
</evidence>
<evidence type="ECO:0000256" key="5">
    <source>
        <dbReference type="ARBA" id="ARBA00022741"/>
    </source>
</evidence>
<dbReference type="InterPro" id="IPR036523">
    <property type="entry name" value="SurE-like_sf"/>
</dbReference>
<keyword evidence="4 7" id="KW-0479">Metal-binding</keyword>
<dbReference type="InterPro" id="IPR002828">
    <property type="entry name" value="SurE-like_Pase/nucleotidase"/>
</dbReference>
<comment type="similarity">
    <text evidence="2 7">Belongs to the SurE nucleotidase family.</text>
</comment>
<gene>
    <name evidence="7 9" type="primary">surE</name>
    <name evidence="9" type="ORF">MAGMO_3025</name>
</gene>
<feature type="binding site" evidence="7">
    <location>
        <position position="9"/>
    </location>
    <ligand>
        <name>a divalent metal cation</name>
        <dbReference type="ChEBI" id="CHEBI:60240"/>
    </ligand>
</feature>
<dbReference type="Pfam" id="PF01975">
    <property type="entry name" value="SurE"/>
    <property type="match status" value="1"/>
</dbReference>
<dbReference type="GO" id="GO:0005737">
    <property type="term" value="C:cytoplasm"/>
    <property type="evidence" value="ECO:0007669"/>
    <property type="project" value="UniProtKB-SubCell"/>
</dbReference>
<comment type="subcellular location">
    <subcellularLocation>
        <location evidence="7">Cytoplasm</location>
    </subcellularLocation>
</comment>
<keyword evidence="6 7" id="KW-0378">Hydrolase</keyword>
<dbReference type="GO" id="GO:0008254">
    <property type="term" value="F:3'-nucleotidase activity"/>
    <property type="evidence" value="ECO:0007669"/>
    <property type="project" value="TreeGrafter"/>
</dbReference>
<evidence type="ECO:0000256" key="6">
    <source>
        <dbReference type="ARBA" id="ARBA00022801"/>
    </source>
</evidence>
<evidence type="ECO:0000256" key="3">
    <source>
        <dbReference type="ARBA" id="ARBA00022490"/>
    </source>
</evidence>
<protein>
    <recommendedName>
        <fullName evidence="7">5'-nucleotidase SurE</fullName>
        <ecNumber evidence="7">3.1.3.5</ecNumber>
    </recommendedName>
    <alternativeName>
        <fullName evidence="7">Nucleoside 5'-monophosphate phosphohydrolase</fullName>
    </alternativeName>
</protein>
<feature type="binding site" evidence="7">
    <location>
        <position position="91"/>
    </location>
    <ligand>
        <name>a divalent metal cation</name>
        <dbReference type="ChEBI" id="CHEBI:60240"/>
    </ligand>
</feature>
<reference evidence="9" key="1">
    <citation type="submission" date="2015-04" db="EMBL/GenBank/DDBJ databases">
        <authorList>
            <person name="Syromyatnikov M.Y."/>
            <person name="Popov V.N."/>
        </authorList>
    </citation>
    <scope>NUCLEOTIDE SEQUENCE</scope>
    <source>
        <strain evidence="9">MO-1</strain>
    </source>
</reference>
<dbReference type="EC" id="3.1.3.5" evidence="7"/>
<sequence>MLILLTNDDGIQSPGLHVLRDTLSAQHEVVVVAPARDMSGTGHGLTRGEEVRLQRISEREIAVTGTPTDCIMAALRHVLNRPPDLLISGVNLGGNLAEDISYSATVGAAWEGALSGIPSIAVSLDGHEEPWQFETAERVTRTIMAQWINHPLPPGTFLNVNIPNVPEYQIKGLKATRQGLRFQWPDPPMTAAGTPAFWNPELALRTIEHSLPSDARVVKEGYVSVTALYAMFRHPNATESLQAWPLFR</sequence>
<comment type="function">
    <text evidence="7">Nucleotidase that shows phosphatase activity on nucleoside 5'-monophosphates.</text>
</comment>
<dbReference type="GO" id="GO:0046872">
    <property type="term" value="F:metal ion binding"/>
    <property type="evidence" value="ECO:0007669"/>
    <property type="project" value="UniProtKB-UniRule"/>
</dbReference>
<dbReference type="HAMAP" id="MF_00060">
    <property type="entry name" value="SurE"/>
    <property type="match status" value="1"/>
</dbReference>
<evidence type="ECO:0000256" key="7">
    <source>
        <dbReference type="HAMAP-Rule" id="MF_00060"/>
    </source>
</evidence>
<dbReference type="EMBL" id="LO017727">
    <property type="protein sequence ID" value="CRH07171.1"/>
    <property type="molecule type" value="Genomic_DNA"/>
</dbReference>
<accession>A0A1S7LMV8</accession>
<dbReference type="GO" id="GO:0004309">
    <property type="term" value="F:exopolyphosphatase activity"/>
    <property type="evidence" value="ECO:0007669"/>
    <property type="project" value="TreeGrafter"/>
</dbReference>
<evidence type="ECO:0000256" key="2">
    <source>
        <dbReference type="ARBA" id="ARBA00011062"/>
    </source>
</evidence>
<dbReference type="SUPFAM" id="SSF64167">
    <property type="entry name" value="SurE-like"/>
    <property type="match status" value="1"/>
</dbReference>
<evidence type="ECO:0000256" key="1">
    <source>
        <dbReference type="ARBA" id="ARBA00000815"/>
    </source>
</evidence>
<dbReference type="GO" id="GO:0000166">
    <property type="term" value="F:nucleotide binding"/>
    <property type="evidence" value="ECO:0007669"/>
    <property type="project" value="UniProtKB-KW"/>
</dbReference>
<dbReference type="NCBIfam" id="TIGR00087">
    <property type="entry name" value="surE"/>
    <property type="match status" value="1"/>
</dbReference>
<evidence type="ECO:0000259" key="8">
    <source>
        <dbReference type="Pfam" id="PF01975"/>
    </source>
</evidence>
<feature type="binding site" evidence="7">
    <location>
        <position position="39"/>
    </location>
    <ligand>
        <name>a divalent metal cation</name>
        <dbReference type="ChEBI" id="CHEBI:60240"/>
    </ligand>
</feature>
<keyword evidence="5 7" id="KW-0547">Nucleotide-binding</keyword>
<dbReference type="GO" id="GO:0008253">
    <property type="term" value="F:5'-nucleotidase activity"/>
    <property type="evidence" value="ECO:0007669"/>
    <property type="project" value="UniProtKB-UniRule"/>
</dbReference>
<organism evidence="9">
    <name type="scientific">Magnetococcus massalia (strain MO-1)</name>
    <dbReference type="NCBI Taxonomy" id="451514"/>
    <lineage>
        <taxon>Bacteria</taxon>
        <taxon>Pseudomonadati</taxon>
        <taxon>Pseudomonadota</taxon>
        <taxon>Magnetococcia</taxon>
        <taxon>Magnetococcales</taxon>
        <taxon>Magnetococcaceae</taxon>
        <taxon>Magnetococcus</taxon>
    </lineage>
</organism>
<evidence type="ECO:0000313" key="9">
    <source>
        <dbReference type="EMBL" id="CRH07171.1"/>
    </source>
</evidence>
<comment type="cofactor">
    <cofactor evidence="7">
        <name>a divalent metal cation</name>
        <dbReference type="ChEBI" id="CHEBI:60240"/>
    </cofactor>
    <text evidence="7">Binds 1 divalent metal cation per subunit.</text>
</comment>
<name>A0A1S7LMV8_MAGMO</name>
<dbReference type="PANTHER" id="PTHR30457:SF12">
    <property type="entry name" value="5'_3'-NUCLEOTIDASE SURE"/>
    <property type="match status" value="1"/>
</dbReference>
<comment type="catalytic activity">
    <reaction evidence="1 7">
        <text>a ribonucleoside 5'-phosphate + H2O = a ribonucleoside + phosphate</text>
        <dbReference type="Rhea" id="RHEA:12484"/>
        <dbReference type="ChEBI" id="CHEBI:15377"/>
        <dbReference type="ChEBI" id="CHEBI:18254"/>
        <dbReference type="ChEBI" id="CHEBI:43474"/>
        <dbReference type="ChEBI" id="CHEBI:58043"/>
        <dbReference type="EC" id="3.1.3.5"/>
    </reaction>
</comment>
<proteinExistence type="inferred from homology"/>
<feature type="binding site" evidence="7">
    <location>
        <position position="8"/>
    </location>
    <ligand>
        <name>a divalent metal cation</name>
        <dbReference type="ChEBI" id="CHEBI:60240"/>
    </ligand>
</feature>
<keyword evidence="3 7" id="KW-0963">Cytoplasm</keyword>
<dbReference type="AlphaFoldDB" id="A0A1S7LMV8"/>
<dbReference type="InterPro" id="IPR030048">
    <property type="entry name" value="SurE"/>
</dbReference>
<dbReference type="Gene3D" id="3.40.1210.10">
    <property type="entry name" value="Survival protein SurE-like phosphatase/nucleotidase"/>
    <property type="match status" value="1"/>
</dbReference>
<dbReference type="PANTHER" id="PTHR30457">
    <property type="entry name" value="5'-NUCLEOTIDASE SURE"/>
    <property type="match status" value="1"/>
</dbReference>
<feature type="domain" description="Survival protein SurE-like phosphatase/nucleotidase" evidence="8">
    <location>
        <begin position="3"/>
        <end position="181"/>
    </location>
</feature>